<feature type="region of interest" description="Disordered" evidence="1">
    <location>
        <begin position="54"/>
        <end position="85"/>
    </location>
</feature>
<gene>
    <name evidence="2" type="ORF">NDU88_004599</name>
</gene>
<sequence>METHGRTPSSPVYSSDRTPHSSGCDTVASRAQHYSCHGPLEQCLVDQIAHHITNPSKDPITPPGPSGGSFPAPDPDPIPTKCSRKDSADHDSFACLKHAFLSTTFTPASFPGPSDPSLEPPVLLSPKRQDDESPMGSEDEAGSSRPCCTFTPCPADPTAQDQGSDMLDPNDILYPCFFERVLAEKMANYVAGHPRKPLEEEGHNHLRVKCLYPVLEGKVALTPNIDPKMTTFMAKLIKDPKKDIDWSSWSAYLDMLLDAMGPVTMILGMAEDAKTTGALISLETLLRWAQHAIIILGNTNCALSAEQCHSMLINVDQKLCELVTSERVLLPWGLSGDPFIKELGKFVNTFTYLDKAQSSIKKVFSRQGPLNRLCDLLLPSQRARSPNTHFC</sequence>
<evidence type="ECO:0000313" key="3">
    <source>
        <dbReference type="Proteomes" id="UP001066276"/>
    </source>
</evidence>
<dbReference type="AlphaFoldDB" id="A0AAV7VGN7"/>
<reference evidence="2" key="1">
    <citation type="journal article" date="2022" name="bioRxiv">
        <title>Sequencing and chromosome-scale assembly of the giantPleurodeles waltlgenome.</title>
        <authorList>
            <person name="Brown T."/>
            <person name="Elewa A."/>
            <person name="Iarovenko S."/>
            <person name="Subramanian E."/>
            <person name="Araus A.J."/>
            <person name="Petzold A."/>
            <person name="Susuki M."/>
            <person name="Suzuki K.-i.T."/>
            <person name="Hayashi T."/>
            <person name="Toyoda A."/>
            <person name="Oliveira C."/>
            <person name="Osipova E."/>
            <person name="Leigh N.D."/>
            <person name="Simon A."/>
            <person name="Yun M.H."/>
        </authorList>
    </citation>
    <scope>NUCLEOTIDE SEQUENCE</scope>
    <source>
        <strain evidence="2">20211129_DDA</strain>
        <tissue evidence="2">Liver</tissue>
    </source>
</reference>
<name>A0AAV7VGN7_PLEWA</name>
<protein>
    <submittedName>
        <fullName evidence="2">Uncharacterized protein</fullName>
    </submittedName>
</protein>
<feature type="region of interest" description="Disordered" evidence="1">
    <location>
        <begin position="1"/>
        <end position="25"/>
    </location>
</feature>
<dbReference type="Proteomes" id="UP001066276">
    <property type="component" value="Chromosome 2_1"/>
</dbReference>
<evidence type="ECO:0000313" key="2">
    <source>
        <dbReference type="EMBL" id="KAJ1200778.1"/>
    </source>
</evidence>
<keyword evidence="3" id="KW-1185">Reference proteome</keyword>
<accession>A0AAV7VGN7</accession>
<organism evidence="2 3">
    <name type="scientific">Pleurodeles waltl</name>
    <name type="common">Iberian ribbed newt</name>
    <dbReference type="NCBI Taxonomy" id="8319"/>
    <lineage>
        <taxon>Eukaryota</taxon>
        <taxon>Metazoa</taxon>
        <taxon>Chordata</taxon>
        <taxon>Craniata</taxon>
        <taxon>Vertebrata</taxon>
        <taxon>Euteleostomi</taxon>
        <taxon>Amphibia</taxon>
        <taxon>Batrachia</taxon>
        <taxon>Caudata</taxon>
        <taxon>Salamandroidea</taxon>
        <taxon>Salamandridae</taxon>
        <taxon>Pleurodelinae</taxon>
        <taxon>Pleurodeles</taxon>
    </lineage>
</organism>
<feature type="region of interest" description="Disordered" evidence="1">
    <location>
        <begin position="110"/>
        <end position="149"/>
    </location>
</feature>
<evidence type="ECO:0000256" key="1">
    <source>
        <dbReference type="SAM" id="MobiDB-lite"/>
    </source>
</evidence>
<feature type="compositionally biased region" description="Polar residues" evidence="1">
    <location>
        <begin position="1"/>
        <end position="24"/>
    </location>
</feature>
<dbReference type="EMBL" id="JANPWB010000003">
    <property type="protein sequence ID" value="KAJ1200778.1"/>
    <property type="molecule type" value="Genomic_DNA"/>
</dbReference>
<comment type="caution">
    <text evidence="2">The sequence shown here is derived from an EMBL/GenBank/DDBJ whole genome shotgun (WGS) entry which is preliminary data.</text>
</comment>
<proteinExistence type="predicted"/>